<name>A0A366S888_9HYPO</name>
<dbReference type="Proteomes" id="UP000253153">
    <property type="component" value="Unassembled WGS sequence"/>
</dbReference>
<feature type="region of interest" description="Disordered" evidence="2">
    <location>
        <begin position="209"/>
        <end position="245"/>
    </location>
</feature>
<protein>
    <submittedName>
        <fullName evidence="3">Uncharacterized protein</fullName>
    </submittedName>
</protein>
<dbReference type="AlphaFoldDB" id="A0A366S888"/>
<evidence type="ECO:0000256" key="2">
    <source>
        <dbReference type="SAM" id="MobiDB-lite"/>
    </source>
</evidence>
<feature type="compositionally biased region" description="Polar residues" evidence="2">
    <location>
        <begin position="1"/>
        <end position="17"/>
    </location>
</feature>
<dbReference type="RefSeq" id="XP_031019793.1">
    <property type="nucleotide sequence ID" value="XM_031156260.1"/>
</dbReference>
<proteinExistence type="predicted"/>
<evidence type="ECO:0000313" key="4">
    <source>
        <dbReference type="Proteomes" id="UP000253153"/>
    </source>
</evidence>
<keyword evidence="1" id="KW-0175">Coiled coil</keyword>
<organism evidence="3 4">
    <name type="scientific">Fusarium coffeatum</name>
    <dbReference type="NCBI Taxonomy" id="231269"/>
    <lineage>
        <taxon>Eukaryota</taxon>
        <taxon>Fungi</taxon>
        <taxon>Dikarya</taxon>
        <taxon>Ascomycota</taxon>
        <taxon>Pezizomycotina</taxon>
        <taxon>Sordariomycetes</taxon>
        <taxon>Hypocreomycetidae</taxon>
        <taxon>Hypocreales</taxon>
        <taxon>Nectriaceae</taxon>
        <taxon>Fusarium</taxon>
        <taxon>Fusarium incarnatum-equiseti species complex</taxon>
    </lineage>
</organism>
<dbReference type="EMBL" id="QKXC01000043">
    <property type="protein sequence ID" value="RBR25202.1"/>
    <property type="molecule type" value="Genomic_DNA"/>
</dbReference>
<feature type="region of interest" description="Disordered" evidence="2">
    <location>
        <begin position="368"/>
        <end position="394"/>
    </location>
</feature>
<feature type="coiled-coil region" evidence="1">
    <location>
        <begin position="268"/>
        <end position="295"/>
    </location>
</feature>
<accession>A0A366S888</accession>
<evidence type="ECO:0000313" key="3">
    <source>
        <dbReference type="EMBL" id="RBR25202.1"/>
    </source>
</evidence>
<dbReference type="OrthoDB" id="5084830at2759"/>
<feature type="compositionally biased region" description="Polar residues" evidence="2">
    <location>
        <begin position="316"/>
        <end position="325"/>
    </location>
</feature>
<gene>
    <name evidence="3" type="ORF">FIESC28_02110</name>
</gene>
<sequence>MQSNLGQVRSAGQSSANRLPALTPKDQRNIDGVQSMLDEVKGLMVSLRCDAIPSSQQTGDEATHSGFDPEDRFRIGDLVKECQAVMDLSKDLDKDTELATLAYKTLETNSLADVQSGDDQQARHTLAMQVIRLLADSPDRFLAVLHSLGIRTGPEFDANMRLALGHLSPSQADVVMKETSRDELASLEKSHEEVSMRLKQAEAQVETLTQRLSSTEAERARLEGDRSDQAQKAEEQTRYAQRARSDLSRQFDRVAKLESALELEKLDKSRIQTELDEKNSNIAELQGSVNVLKQDNFEAHATNERLKRRSKEQSDEQAATVLSLQRKTEEAENNRVKAVNLESETASLQDNLRQCNAKLRETEKELAEAQIDLSESRGRLTSANQTSGESKERCRSLGGFVDELKKDLRELGQQLQDEQEKNSANRRSIQEKDTKIETLERGNLKLNNFIIAVKGNALEKMKELQVANSSQVEHAALLLRRLSIDQDSEEWNTVGKKVLTDSLTLANPVQWRPWDIVGSSSADESLSIRQHDRNANLIALDIMAILDVKEADSRHLLSYLQALQEALPGPSMIESIRQLIPDWFLRAVGDPRLHIMHMVAMCQIVSALVPERHESFEAAINAADRRVSQLAEALQAYDDDPTAGISLLESFLYKEERFNYY</sequence>
<reference evidence="3 4" key="1">
    <citation type="submission" date="2018-06" db="EMBL/GenBank/DDBJ databases">
        <title>Fusarium incarnatum-equiseti species complex species 28.</title>
        <authorList>
            <person name="Gardiner D.M."/>
        </authorList>
    </citation>
    <scope>NUCLEOTIDE SEQUENCE [LARGE SCALE GENOMIC DNA]</scope>
    <source>
        <strain evidence="3 4">FIESC_28</strain>
    </source>
</reference>
<feature type="region of interest" description="Disordered" evidence="2">
    <location>
        <begin position="1"/>
        <end position="30"/>
    </location>
</feature>
<feature type="region of interest" description="Disordered" evidence="2">
    <location>
        <begin position="304"/>
        <end position="327"/>
    </location>
</feature>
<evidence type="ECO:0000256" key="1">
    <source>
        <dbReference type="SAM" id="Coils"/>
    </source>
</evidence>
<keyword evidence="4" id="KW-1185">Reference proteome</keyword>
<comment type="caution">
    <text evidence="3">The sequence shown here is derived from an EMBL/GenBank/DDBJ whole genome shotgun (WGS) entry which is preliminary data.</text>
</comment>
<feature type="compositionally biased region" description="Polar residues" evidence="2">
    <location>
        <begin position="379"/>
        <end position="388"/>
    </location>
</feature>
<dbReference type="GeneID" id="41991556"/>
<feature type="compositionally biased region" description="Basic and acidic residues" evidence="2">
    <location>
        <begin position="216"/>
        <end position="245"/>
    </location>
</feature>